<gene>
    <name evidence="1" type="ORF">JHL22_04925</name>
</gene>
<comment type="caution">
    <text evidence="1">The sequence shown here is derived from an EMBL/GenBank/DDBJ whole genome shotgun (WGS) entry which is preliminary data.</text>
</comment>
<organism evidence="1 2">
    <name type="scientific">Advenella mandrilli</name>
    <dbReference type="NCBI Taxonomy" id="2800330"/>
    <lineage>
        <taxon>Bacteria</taxon>
        <taxon>Pseudomonadati</taxon>
        <taxon>Pseudomonadota</taxon>
        <taxon>Betaproteobacteria</taxon>
        <taxon>Burkholderiales</taxon>
        <taxon>Alcaligenaceae</taxon>
    </lineage>
</organism>
<evidence type="ECO:0000313" key="1">
    <source>
        <dbReference type="EMBL" id="MBK1780553.1"/>
    </source>
</evidence>
<protein>
    <submittedName>
        <fullName evidence="1">Uncharacterized protein</fullName>
    </submittedName>
</protein>
<keyword evidence="2" id="KW-1185">Reference proteome</keyword>
<dbReference type="RefSeq" id="WP_200234546.1">
    <property type="nucleotide sequence ID" value="NZ_JAENGP010000004.1"/>
</dbReference>
<accession>A0ABS1EC15</accession>
<dbReference type="Proteomes" id="UP000635316">
    <property type="component" value="Unassembled WGS sequence"/>
</dbReference>
<reference evidence="1 2" key="1">
    <citation type="submission" date="2020-12" db="EMBL/GenBank/DDBJ databases">
        <authorList>
            <person name="Lu T."/>
            <person name="Wang Q."/>
            <person name="Han X."/>
        </authorList>
    </citation>
    <scope>NUCLEOTIDE SEQUENCE [LARGE SCALE GENOMIC DNA]</scope>
    <source>
        <strain evidence="1 2">WQ 585</strain>
    </source>
</reference>
<proteinExistence type="predicted"/>
<sequence>MFAHVVDKKIKFLSSRPASGVKLIPIDASEKPEHDSRYQYLYEKNIDQWRVEEERVVVTYDVITHDFQSFKLKKIEEIRAAAQKAADQYIARYPDFEVASWPTQVEEAKRFIVDHQTETPFCDAASAAREIDKEDFIQRVLSNAEAFSVASGEIAGKRQRLETRINSINPDDVDAVKKIAEITW</sequence>
<evidence type="ECO:0000313" key="2">
    <source>
        <dbReference type="Proteomes" id="UP000635316"/>
    </source>
</evidence>
<name>A0ABS1EC15_9BURK</name>
<dbReference type="EMBL" id="JAENGP010000004">
    <property type="protein sequence ID" value="MBK1780553.1"/>
    <property type="molecule type" value="Genomic_DNA"/>
</dbReference>